<evidence type="ECO:0000313" key="4">
    <source>
        <dbReference type="Proteomes" id="UP000179344"/>
    </source>
</evidence>
<keyword evidence="2" id="KW-0732">Signal</keyword>
<sequence>MGGACRLRPLWIAGFLAAAGLAVGPALAADDTSLDDSAKKVGNNFGKLLKGMGQELKKAGGSLSASGKKDAKNEKKHPENEPDKNKENPK</sequence>
<accession>A0A1F6TJH1</accession>
<dbReference type="AlphaFoldDB" id="A0A1F6TJH1"/>
<feature type="compositionally biased region" description="Basic and acidic residues" evidence="1">
    <location>
        <begin position="67"/>
        <end position="90"/>
    </location>
</feature>
<evidence type="ECO:0000313" key="3">
    <source>
        <dbReference type="EMBL" id="OGI45280.1"/>
    </source>
</evidence>
<evidence type="ECO:0000256" key="2">
    <source>
        <dbReference type="SAM" id="SignalP"/>
    </source>
</evidence>
<dbReference type="EMBL" id="MFST01000007">
    <property type="protein sequence ID" value="OGI45280.1"/>
    <property type="molecule type" value="Genomic_DNA"/>
</dbReference>
<proteinExistence type="predicted"/>
<reference evidence="3 4" key="1">
    <citation type="journal article" date="2016" name="Nat. Commun.">
        <title>Thousands of microbial genomes shed light on interconnected biogeochemical processes in an aquifer system.</title>
        <authorList>
            <person name="Anantharaman K."/>
            <person name="Brown C.T."/>
            <person name="Hug L.A."/>
            <person name="Sharon I."/>
            <person name="Castelle C.J."/>
            <person name="Probst A.J."/>
            <person name="Thomas B.C."/>
            <person name="Singh A."/>
            <person name="Wilkins M.J."/>
            <person name="Karaoz U."/>
            <person name="Brodie E.L."/>
            <person name="Williams K.H."/>
            <person name="Hubbard S.S."/>
            <person name="Banfield J.F."/>
        </authorList>
    </citation>
    <scope>NUCLEOTIDE SEQUENCE [LARGE SCALE GENOMIC DNA]</scope>
</reference>
<comment type="caution">
    <text evidence="3">The sequence shown here is derived from an EMBL/GenBank/DDBJ whole genome shotgun (WGS) entry which is preliminary data.</text>
</comment>
<protein>
    <recommendedName>
        <fullName evidence="5">CsbD-like domain-containing protein</fullName>
    </recommendedName>
</protein>
<evidence type="ECO:0000256" key="1">
    <source>
        <dbReference type="SAM" id="MobiDB-lite"/>
    </source>
</evidence>
<name>A0A1F6TJH1_9PROT</name>
<organism evidence="3 4">
    <name type="scientific">Candidatus Muproteobacteria bacterium RBG_16_65_31</name>
    <dbReference type="NCBI Taxonomy" id="1817759"/>
    <lineage>
        <taxon>Bacteria</taxon>
        <taxon>Pseudomonadati</taxon>
        <taxon>Pseudomonadota</taxon>
        <taxon>Candidatus Muproteobacteria</taxon>
    </lineage>
</organism>
<evidence type="ECO:0008006" key="5">
    <source>
        <dbReference type="Google" id="ProtNLM"/>
    </source>
</evidence>
<feature type="signal peptide" evidence="2">
    <location>
        <begin position="1"/>
        <end position="28"/>
    </location>
</feature>
<gene>
    <name evidence="3" type="ORF">A2V92_05115</name>
</gene>
<dbReference type="Proteomes" id="UP000179344">
    <property type="component" value="Unassembled WGS sequence"/>
</dbReference>
<feature type="chain" id="PRO_5009225623" description="CsbD-like domain-containing protein" evidence="2">
    <location>
        <begin position="29"/>
        <end position="90"/>
    </location>
</feature>
<feature type="region of interest" description="Disordered" evidence="1">
    <location>
        <begin position="56"/>
        <end position="90"/>
    </location>
</feature>